<dbReference type="Proteomes" id="UP001215549">
    <property type="component" value="Chromosome"/>
</dbReference>
<evidence type="ECO:0008006" key="3">
    <source>
        <dbReference type="Google" id="ProtNLM"/>
    </source>
</evidence>
<proteinExistence type="predicted"/>
<dbReference type="EMBL" id="CP067140">
    <property type="protein sequence ID" value="WCR02414.1"/>
    <property type="molecule type" value="Genomic_DNA"/>
</dbReference>
<accession>A0ABY7S5S7</accession>
<reference evidence="1 2" key="1">
    <citation type="submission" date="2021-01" db="EMBL/GenBank/DDBJ databases">
        <title>Biogeographic distribution of Paracoccus.</title>
        <authorList>
            <person name="Hollensteiner J."/>
            <person name="Leineberger J."/>
            <person name="Brinkhoff T."/>
            <person name="Daniel R."/>
        </authorList>
    </citation>
    <scope>NUCLEOTIDE SEQUENCE [LARGE SCALE GENOMIC DNA]</scope>
    <source>
        <strain evidence="1 2">DSM 18447</strain>
    </source>
</reference>
<gene>
    <name evidence="1" type="ORF">JHX88_16290</name>
</gene>
<organism evidence="1 2">
    <name type="scientific">Paracoccus saliphilus</name>
    <dbReference type="NCBI Taxonomy" id="405559"/>
    <lineage>
        <taxon>Bacteria</taxon>
        <taxon>Pseudomonadati</taxon>
        <taxon>Pseudomonadota</taxon>
        <taxon>Alphaproteobacteria</taxon>
        <taxon>Rhodobacterales</taxon>
        <taxon>Paracoccaceae</taxon>
        <taxon>Paracoccus</taxon>
    </lineage>
</organism>
<evidence type="ECO:0000313" key="1">
    <source>
        <dbReference type="EMBL" id="WCR02414.1"/>
    </source>
</evidence>
<evidence type="ECO:0000313" key="2">
    <source>
        <dbReference type="Proteomes" id="UP001215549"/>
    </source>
</evidence>
<dbReference type="PROSITE" id="PS51257">
    <property type="entry name" value="PROKAR_LIPOPROTEIN"/>
    <property type="match status" value="1"/>
</dbReference>
<keyword evidence="2" id="KW-1185">Reference proteome</keyword>
<name>A0ABY7S5S7_9RHOB</name>
<dbReference type="RefSeq" id="WP_076524624.1">
    <property type="nucleotide sequence ID" value="NZ_CP067140.1"/>
</dbReference>
<sequence length="100" mass="10595">MKKQFSVIVIMAQLLGACTTQVGMLGDADDKNGEAEIPEAVIQLAASNQNVHSARMQPDGCYWYEYSGPVETTLLPLLTADGKRICGQAGAGETTPGYST</sequence>
<protein>
    <recommendedName>
        <fullName evidence="3">Lipoprotein</fullName>
    </recommendedName>
</protein>